<keyword evidence="1" id="KW-0472">Membrane</keyword>
<dbReference type="Pfam" id="PF26604">
    <property type="entry name" value="CBU_0592"/>
    <property type="match status" value="1"/>
</dbReference>
<dbReference type="NCBIfam" id="NF047864">
    <property type="entry name" value="CBU_0592_membra"/>
    <property type="match status" value="1"/>
</dbReference>
<keyword evidence="4" id="KW-1185">Reference proteome</keyword>
<keyword evidence="1" id="KW-0812">Transmembrane</keyword>
<evidence type="ECO:0000259" key="2">
    <source>
        <dbReference type="Pfam" id="PF26604"/>
    </source>
</evidence>
<dbReference type="EMBL" id="FOPJ01000005">
    <property type="protein sequence ID" value="SFG52359.1"/>
    <property type="molecule type" value="Genomic_DNA"/>
</dbReference>
<keyword evidence="1" id="KW-1133">Transmembrane helix</keyword>
<feature type="transmembrane region" description="Helical" evidence="1">
    <location>
        <begin position="6"/>
        <end position="25"/>
    </location>
</feature>
<evidence type="ECO:0000313" key="4">
    <source>
        <dbReference type="Proteomes" id="UP000199065"/>
    </source>
</evidence>
<dbReference type="RefSeq" id="WP_092285310.1">
    <property type="nucleotide sequence ID" value="NZ_FOPJ01000005.1"/>
</dbReference>
<name>A0A1I2SKV4_9CORY</name>
<protein>
    <recommendedName>
        <fullName evidence="2">CBU-0592-like domain-containing protein</fullName>
    </recommendedName>
</protein>
<accession>A0A1I2SKV4</accession>
<proteinExistence type="predicted"/>
<feature type="domain" description="CBU-0592-like" evidence="2">
    <location>
        <begin position="5"/>
        <end position="78"/>
    </location>
</feature>
<reference evidence="3 4" key="1">
    <citation type="submission" date="2016-10" db="EMBL/GenBank/DDBJ databases">
        <authorList>
            <person name="de Groot N.N."/>
        </authorList>
    </citation>
    <scope>NUCLEOTIDE SEQUENCE [LARGE SCALE GENOMIC DNA]</scope>
    <source>
        <strain>J11</strain>
        <strain evidence="4">PG 39</strain>
    </source>
</reference>
<evidence type="ECO:0000313" key="3">
    <source>
        <dbReference type="EMBL" id="SFG52359.1"/>
    </source>
</evidence>
<sequence length="95" mass="10183">MPFAQAVSLIGSVMLLGAYGLLNLGKFTPQSYGYQWMNVIGAAGLTYSVIEPLNVGVFITELIWTLIGLVGVFKIWMKNKKDAQAGVTTTTSPAV</sequence>
<dbReference type="OrthoDB" id="73992at2"/>
<dbReference type="InterPro" id="IPR058058">
    <property type="entry name" value="CBU_0592-like"/>
</dbReference>
<dbReference type="Proteomes" id="UP000199065">
    <property type="component" value="Unassembled WGS sequence"/>
</dbReference>
<evidence type="ECO:0000256" key="1">
    <source>
        <dbReference type="SAM" id="Phobius"/>
    </source>
</evidence>
<gene>
    <name evidence="3" type="ORF">SAMN05660282_01144</name>
</gene>
<dbReference type="STRING" id="185761.SAMN05660282_01144"/>
<feature type="transmembrane region" description="Helical" evidence="1">
    <location>
        <begin position="56"/>
        <end position="76"/>
    </location>
</feature>
<organism evidence="3 4">
    <name type="scientific">Corynebacterium spheniscorum</name>
    <dbReference type="NCBI Taxonomy" id="185761"/>
    <lineage>
        <taxon>Bacteria</taxon>
        <taxon>Bacillati</taxon>
        <taxon>Actinomycetota</taxon>
        <taxon>Actinomycetes</taxon>
        <taxon>Mycobacteriales</taxon>
        <taxon>Corynebacteriaceae</taxon>
        <taxon>Corynebacterium</taxon>
    </lineage>
</organism>
<dbReference type="AlphaFoldDB" id="A0A1I2SKV4"/>